<dbReference type="Proteomes" id="UP000027586">
    <property type="component" value="Unassembled WGS sequence"/>
</dbReference>
<evidence type="ECO:0000313" key="2">
    <source>
        <dbReference type="Proteomes" id="UP000027586"/>
    </source>
</evidence>
<protein>
    <submittedName>
        <fullName evidence="1">Uncharacterized protein</fullName>
    </submittedName>
</protein>
<gene>
    <name evidence="1" type="ORF">LCOR_02300.1</name>
</gene>
<sequence>MAMRDRIVVHIWCVVNKDEGSYYVDSTDDDGGLDGIDKRAHIFGEWYFTAMDGIRIRKKTYAEMYLALVDEGYL</sequence>
<dbReference type="AlphaFoldDB" id="A0A068RLK4"/>
<accession>A0A068RLK4</accession>
<keyword evidence="2" id="KW-1185">Reference proteome</keyword>
<comment type="caution">
    <text evidence="1">The sequence shown here is derived from an EMBL/GenBank/DDBJ whole genome shotgun (WGS) entry which is preliminary data.</text>
</comment>
<proteinExistence type="predicted"/>
<dbReference type="VEuPathDB" id="FungiDB:LCOR_02300.1"/>
<name>A0A068RLK4_9FUNG</name>
<organism evidence="1 2">
    <name type="scientific">Lichtheimia corymbifera JMRC:FSU:9682</name>
    <dbReference type="NCBI Taxonomy" id="1263082"/>
    <lineage>
        <taxon>Eukaryota</taxon>
        <taxon>Fungi</taxon>
        <taxon>Fungi incertae sedis</taxon>
        <taxon>Mucoromycota</taxon>
        <taxon>Mucoromycotina</taxon>
        <taxon>Mucoromycetes</taxon>
        <taxon>Mucorales</taxon>
        <taxon>Lichtheimiaceae</taxon>
        <taxon>Lichtheimia</taxon>
    </lineage>
</organism>
<dbReference type="EMBL" id="CBTN010000007">
    <property type="protein sequence ID" value="CDH50590.1"/>
    <property type="molecule type" value="Genomic_DNA"/>
</dbReference>
<evidence type="ECO:0000313" key="1">
    <source>
        <dbReference type="EMBL" id="CDH50590.1"/>
    </source>
</evidence>
<reference evidence="1" key="1">
    <citation type="submission" date="2013-08" db="EMBL/GenBank/DDBJ databases">
        <title>Gene expansion shapes genome architecture in the human pathogen Lichtheimia corymbifera: an evolutionary genomics analysis in the ancient terrestrial Mucorales (Mucoromycotina).</title>
        <authorList>
            <person name="Schwartze V.U."/>
            <person name="Winter S."/>
            <person name="Shelest E."/>
            <person name="Marcet-Houben M."/>
            <person name="Horn F."/>
            <person name="Wehner S."/>
            <person name="Hoffmann K."/>
            <person name="Riege K."/>
            <person name="Sammeth M."/>
            <person name="Nowrousian M."/>
            <person name="Valiante V."/>
            <person name="Linde J."/>
            <person name="Jacobsen I.D."/>
            <person name="Marz M."/>
            <person name="Brakhage A.A."/>
            <person name="Gabaldon T."/>
            <person name="Bocker S."/>
            <person name="Voigt K."/>
        </authorList>
    </citation>
    <scope>NUCLEOTIDE SEQUENCE [LARGE SCALE GENOMIC DNA]</scope>
    <source>
        <strain evidence="1">FSU 9682</strain>
    </source>
</reference>